<dbReference type="InParanoid" id="A0A6P7IWY8"/>
<name>A0A6P7IWY8_9TELE</name>
<dbReference type="SMART" id="SM00409">
    <property type="entry name" value="IG"/>
    <property type="match status" value="2"/>
</dbReference>
<feature type="domain" description="Ig-like" evidence="10">
    <location>
        <begin position="239"/>
        <end position="322"/>
    </location>
</feature>
<evidence type="ECO:0000256" key="6">
    <source>
        <dbReference type="PROSITE-ProRule" id="PRU00196"/>
    </source>
</evidence>
<dbReference type="GO" id="GO:0005886">
    <property type="term" value="C:plasma membrane"/>
    <property type="evidence" value="ECO:0007669"/>
    <property type="project" value="TreeGrafter"/>
</dbReference>
<accession>A0A6P7IWY8</accession>
<evidence type="ECO:0000256" key="8">
    <source>
        <dbReference type="SAM" id="SignalP"/>
    </source>
</evidence>
<dbReference type="Gene3D" id="3.10.250.10">
    <property type="entry name" value="SRCR-like domain"/>
    <property type="match status" value="2"/>
</dbReference>
<organism evidence="11 12">
    <name type="scientific">Parambassis ranga</name>
    <name type="common">Indian glassy fish</name>
    <dbReference type="NCBI Taxonomy" id="210632"/>
    <lineage>
        <taxon>Eukaryota</taxon>
        <taxon>Metazoa</taxon>
        <taxon>Chordata</taxon>
        <taxon>Craniata</taxon>
        <taxon>Vertebrata</taxon>
        <taxon>Euteleostomi</taxon>
        <taxon>Actinopterygii</taxon>
        <taxon>Neopterygii</taxon>
        <taxon>Teleostei</taxon>
        <taxon>Neoteleostei</taxon>
        <taxon>Acanthomorphata</taxon>
        <taxon>Ovalentaria</taxon>
        <taxon>Ambassidae</taxon>
        <taxon>Parambassis</taxon>
    </lineage>
</organism>
<dbReference type="Gene3D" id="2.60.40.10">
    <property type="entry name" value="Immunoglobulins"/>
    <property type="match status" value="2"/>
</dbReference>
<keyword evidence="7" id="KW-1133">Transmembrane helix</keyword>
<dbReference type="GO" id="GO:0004252">
    <property type="term" value="F:serine-type endopeptidase activity"/>
    <property type="evidence" value="ECO:0007669"/>
    <property type="project" value="TreeGrafter"/>
</dbReference>
<feature type="domain" description="SRCR" evidence="9">
    <location>
        <begin position="29"/>
        <end position="130"/>
    </location>
</feature>
<evidence type="ECO:0000313" key="12">
    <source>
        <dbReference type="RefSeq" id="XP_028267374.1"/>
    </source>
</evidence>
<dbReference type="InterPro" id="IPR013151">
    <property type="entry name" value="Immunoglobulin_dom"/>
</dbReference>
<dbReference type="InterPro" id="IPR036179">
    <property type="entry name" value="Ig-like_dom_sf"/>
</dbReference>
<dbReference type="PROSITE" id="PS50287">
    <property type="entry name" value="SRCR_2"/>
    <property type="match status" value="2"/>
</dbReference>
<dbReference type="SUPFAM" id="SSF56487">
    <property type="entry name" value="SRCR-like"/>
    <property type="match status" value="2"/>
</dbReference>
<feature type="transmembrane region" description="Helical" evidence="7">
    <location>
        <begin position="429"/>
        <end position="456"/>
    </location>
</feature>
<protein>
    <submittedName>
        <fullName evidence="12">Deleted in malignant brain tumors 1 protein-like</fullName>
    </submittedName>
</protein>
<dbReference type="GeneID" id="114439552"/>
<dbReference type="InterPro" id="IPR013783">
    <property type="entry name" value="Ig-like_fold"/>
</dbReference>
<dbReference type="PROSITE" id="PS00420">
    <property type="entry name" value="SRCR_1"/>
    <property type="match status" value="1"/>
</dbReference>
<evidence type="ECO:0000313" key="11">
    <source>
        <dbReference type="Proteomes" id="UP000515145"/>
    </source>
</evidence>
<proteinExistence type="predicted"/>
<feature type="disulfide bond" evidence="6">
    <location>
        <begin position="202"/>
        <end position="212"/>
    </location>
</feature>
<dbReference type="Pfam" id="PF00530">
    <property type="entry name" value="SRCR"/>
    <property type="match status" value="2"/>
</dbReference>
<sequence length="516" mass="55769">MAGRKEITLQLLTLVSFFLASQPPAAGDIRLAGSRSTRCSGRVEIFHSGSWGTVCDDGWDLNDAQVVCRQLGCGTALDAPDSSVFGEGIGQIWLDDVDCSGNERSLLGCRHSGFGKHNCGHREDAIVFCSGSQIRLAGSTRCSGRVEVFHNTYWGTVCDDNWDLNDAQVVCRQLDCGTALGAPGSASFGEGIGQILIDDVDCSGSENSLTACQHKGFGEHNCAHHEDAGVVCSASLPKPSISISPAGEVAWGQFVSIICLVSAEHLGGTFILNKKDSFVAQSSSGIFNITKVDFEHEGLYQCQYKKNISRQTFSSSPSDSVSLVVTVRLPKPSVTLASPNGAEVTRGYSFVFTCSINTRYSGGHFSLFFSGSNTINTKPAVNNSASFSFPVAEYEHQGNYSCVYEVTVSSRNFTSAETAPIYIAIKLSLLPLVSSVVAGILLLLLLVLLLLCLVCWRRRRAIQSGTIVPVQMGFRVMNSYEEDEDDYEEYVNVKFVCNMKNLKEEAWGVEGGNDYV</sequence>
<feature type="disulfide bond" evidence="6">
    <location>
        <begin position="158"/>
        <end position="222"/>
    </location>
</feature>
<dbReference type="Pfam" id="PF00047">
    <property type="entry name" value="ig"/>
    <property type="match status" value="1"/>
</dbReference>
<feature type="disulfide bond" evidence="6">
    <location>
        <begin position="55"/>
        <end position="119"/>
    </location>
</feature>
<feature type="domain" description="SRCR" evidence="9">
    <location>
        <begin position="134"/>
        <end position="233"/>
    </location>
</feature>
<dbReference type="SMART" id="SM00202">
    <property type="entry name" value="SR"/>
    <property type="match status" value="2"/>
</dbReference>
<keyword evidence="1 8" id="KW-0732">Signal</keyword>
<dbReference type="SUPFAM" id="SSF48726">
    <property type="entry name" value="Immunoglobulin"/>
    <property type="match status" value="2"/>
</dbReference>
<keyword evidence="4" id="KW-0325">Glycoprotein</keyword>
<evidence type="ECO:0000256" key="2">
    <source>
        <dbReference type="ARBA" id="ARBA00022737"/>
    </source>
</evidence>
<dbReference type="AlphaFoldDB" id="A0A6P7IWY8"/>
<keyword evidence="7" id="KW-0812">Transmembrane</keyword>
<keyword evidence="2" id="KW-0677">Repeat</keyword>
<dbReference type="PROSITE" id="PS50835">
    <property type="entry name" value="IG_LIKE"/>
    <property type="match status" value="2"/>
</dbReference>
<dbReference type="PRINTS" id="PR00258">
    <property type="entry name" value="SPERACTRCPTR"/>
</dbReference>
<evidence type="ECO:0000256" key="7">
    <source>
        <dbReference type="SAM" id="Phobius"/>
    </source>
</evidence>
<dbReference type="InterPro" id="IPR036772">
    <property type="entry name" value="SRCR-like_dom_sf"/>
</dbReference>
<gene>
    <name evidence="12" type="primary">LOC114439552</name>
</gene>
<feature type="signal peptide" evidence="8">
    <location>
        <begin position="1"/>
        <end position="27"/>
    </location>
</feature>
<evidence type="ECO:0000256" key="3">
    <source>
        <dbReference type="ARBA" id="ARBA00023157"/>
    </source>
</evidence>
<dbReference type="GO" id="GO:0031638">
    <property type="term" value="P:zymogen activation"/>
    <property type="evidence" value="ECO:0007669"/>
    <property type="project" value="TreeGrafter"/>
</dbReference>
<evidence type="ECO:0000256" key="5">
    <source>
        <dbReference type="ARBA" id="ARBA00023319"/>
    </source>
</evidence>
<feature type="chain" id="PRO_5027583320" evidence="8">
    <location>
        <begin position="28"/>
        <end position="516"/>
    </location>
</feature>
<feature type="domain" description="Ig-like" evidence="10">
    <location>
        <begin position="332"/>
        <end position="414"/>
    </location>
</feature>
<dbReference type="InterPro" id="IPR001190">
    <property type="entry name" value="SRCR"/>
</dbReference>
<feature type="disulfide bond" evidence="6">
    <location>
        <begin position="68"/>
        <end position="129"/>
    </location>
</feature>
<dbReference type="RefSeq" id="XP_028267374.1">
    <property type="nucleotide sequence ID" value="XM_028411573.1"/>
</dbReference>
<dbReference type="InterPro" id="IPR007110">
    <property type="entry name" value="Ig-like_dom"/>
</dbReference>
<feature type="disulfide bond" evidence="6">
    <location>
        <begin position="171"/>
        <end position="232"/>
    </location>
</feature>
<dbReference type="Proteomes" id="UP000515145">
    <property type="component" value="Chromosome 8"/>
</dbReference>
<keyword evidence="3 6" id="KW-1015">Disulfide bond</keyword>
<keyword evidence="11" id="KW-1185">Reference proteome</keyword>
<dbReference type="InterPro" id="IPR003599">
    <property type="entry name" value="Ig_sub"/>
</dbReference>
<feature type="disulfide bond" evidence="6">
    <location>
        <begin position="99"/>
        <end position="109"/>
    </location>
</feature>
<dbReference type="PANTHER" id="PTHR48071:SF27">
    <property type="entry name" value="SCAVENGER RECEPTOR CYSTEINE-RICH TYPE 1 PROTEIN M130-LIKE"/>
    <property type="match status" value="1"/>
</dbReference>
<dbReference type="OrthoDB" id="536948at2759"/>
<reference evidence="12" key="1">
    <citation type="submission" date="2025-08" db="UniProtKB">
        <authorList>
            <consortium name="RefSeq"/>
        </authorList>
    </citation>
    <scope>IDENTIFICATION</scope>
</reference>
<dbReference type="PANTHER" id="PTHR48071">
    <property type="entry name" value="SRCR DOMAIN-CONTAINING PROTEIN"/>
    <property type="match status" value="1"/>
</dbReference>
<evidence type="ECO:0000256" key="4">
    <source>
        <dbReference type="ARBA" id="ARBA00023180"/>
    </source>
</evidence>
<dbReference type="FunFam" id="3.10.250.10:FF:000006">
    <property type="entry name" value="neurotrypsin isoform X2"/>
    <property type="match status" value="2"/>
</dbReference>
<keyword evidence="5" id="KW-0393">Immunoglobulin domain</keyword>
<evidence type="ECO:0000259" key="9">
    <source>
        <dbReference type="PROSITE" id="PS50287"/>
    </source>
</evidence>
<evidence type="ECO:0000256" key="1">
    <source>
        <dbReference type="ARBA" id="ARBA00022729"/>
    </source>
</evidence>
<evidence type="ECO:0000259" key="10">
    <source>
        <dbReference type="PROSITE" id="PS50835"/>
    </source>
</evidence>
<keyword evidence="7" id="KW-0472">Membrane</keyword>